<feature type="binding site" evidence="9">
    <location>
        <position position="73"/>
    </location>
    <ligand>
        <name>substrate</name>
    </ligand>
</feature>
<dbReference type="PANTHER" id="PTHR21342">
    <property type="entry name" value="PHOSPHOPANTETHEINE ADENYLYLTRANSFERASE"/>
    <property type="match status" value="1"/>
</dbReference>
<keyword evidence="4 9" id="KW-0547">Nucleotide-binding</keyword>
<dbReference type="InterPro" id="IPR004821">
    <property type="entry name" value="Cyt_trans-like"/>
</dbReference>
<evidence type="ECO:0000256" key="6">
    <source>
        <dbReference type="ARBA" id="ARBA00022842"/>
    </source>
</evidence>
<keyword evidence="7 9" id="KW-0173">Coenzyme A biosynthesis</keyword>
<evidence type="ECO:0000256" key="3">
    <source>
        <dbReference type="ARBA" id="ARBA00022695"/>
    </source>
</evidence>
<keyword evidence="3 9" id="KW-0548">Nucleotidyltransferase</keyword>
<feature type="binding site" evidence="9">
    <location>
        <position position="87"/>
    </location>
    <ligand>
        <name>substrate</name>
    </ligand>
</feature>
<keyword evidence="1 9" id="KW-0963">Cytoplasm</keyword>
<protein>
    <recommendedName>
        <fullName evidence="9">Phosphopantetheine adenylyltransferase</fullName>
        <ecNumber evidence="9">2.7.7.3</ecNumber>
    </recommendedName>
    <alternativeName>
        <fullName evidence="9">Dephospho-CoA pyrophosphorylase</fullName>
    </alternativeName>
    <alternativeName>
        <fullName evidence="9">Pantetheine-phosphate adenylyltransferase</fullName>
        <shortName evidence="9">PPAT</shortName>
    </alternativeName>
</protein>
<keyword evidence="12" id="KW-1185">Reference proteome</keyword>
<evidence type="ECO:0000313" key="11">
    <source>
        <dbReference type="EMBL" id="PWF27703.1"/>
    </source>
</evidence>
<feature type="binding site" evidence="9">
    <location>
        <position position="41"/>
    </location>
    <ligand>
        <name>substrate</name>
    </ligand>
</feature>
<dbReference type="EC" id="2.7.7.3" evidence="9"/>
<feature type="binding site" evidence="9">
    <location>
        <begin position="122"/>
        <end position="128"/>
    </location>
    <ligand>
        <name>ATP</name>
        <dbReference type="ChEBI" id="CHEBI:30616"/>
    </ligand>
</feature>
<dbReference type="PANTHER" id="PTHR21342:SF1">
    <property type="entry name" value="PHOSPHOPANTETHEINE ADENYLYLTRANSFERASE"/>
    <property type="match status" value="1"/>
</dbReference>
<proteinExistence type="inferred from homology"/>
<feature type="binding site" evidence="9">
    <location>
        <begin position="9"/>
        <end position="10"/>
    </location>
    <ligand>
        <name>ATP</name>
        <dbReference type="ChEBI" id="CHEBI:30616"/>
    </ligand>
</feature>
<dbReference type="NCBIfam" id="TIGR01510">
    <property type="entry name" value="coaD_prev_kdtB"/>
    <property type="match status" value="1"/>
</dbReference>
<comment type="function">
    <text evidence="9">Reversibly transfers an adenylyl group from ATP to 4'-phosphopantetheine, yielding dephospho-CoA (dPCoA) and pyrophosphate.</text>
</comment>
<dbReference type="SUPFAM" id="SSF52374">
    <property type="entry name" value="Nucleotidylyl transferase"/>
    <property type="match status" value="1"/>
</dbReference>
<dbReference type="PRINTS" id="PR01020">
    <property type="entry name" value="LPSBIOSNTHSS"/>
</dbReference>
<feature type="binding site" evidence="9">
    <location>
        <position position="9"/>
    </location>
    <ligand>
        <name>substrate</name>
    </ligand>
</feature>
<evidence type="ECO:0000256" key="1">
    <source>
        <dbReference type="ARBA" id="ARBA00022490"/>
    </source>
</evidence>
<comment type="subcellular location">
    <subcellularLocation>
        <location evidence="9">Cytoplasm</location>
    </subcellularLocation>
</comment>
<dbReference type="AlphaFoldDB" id="A0A2V1K9A8"/>
<comment type="cofactor">
    <cofactor evidence="9">
        <name>Mg(2+)</name>
        <dbReference type="ChEBI" id="CHEBI:18420"/>
    </cofactor>
</comment>
<dbReference type="Pfam" id="PF01467">
    <property type="entry name" value="CTP_transf_like"/>
    <property type="match status" value="1"/>
</dbReference>
<comment type="similarity">
    <text evidence="9">Belongs to the bacterial CoaD family.</text>
</comment>
<keyword evidence="5 9" id="KW-0067">ATP-binding</keyword>
<feature type="binding site" evidence="9">
    <location>
        <position position="17"/>
    </location>
    <ligand>
        <name>ATP</name>
        <dbReference type="ChEBI" id="CHEBI:30616"/>
    </ligand>
</feature>
<dbReference type="GO" id="GO:0015937">
    <property type="term" value="P:coenzyme A biosynthetic process"/>
    <property type="evidence" value="ECO:0007669"/>
    <property type="project" value="UniProtKB-UniRule"/>
</dbReference>
<comment type="subunit">
    <text evidence="9">Homohexamer.</text>
</comment>
<reference evidence="12" key="1">
    <citation type="submission" date="2018-05" db="EMBL/GenBank/DDBJ databases">
        <authorList>
            <person name="Li Y."/>
        </authorList>
    </citation>
    <scope>NUCLEOTIDE SEQUENCE [LARGE SCALE GENOMIC DNA]</scope>
    <source>
        <strain evidence="12">sk1b4</strain>
    </source>
</reference>
<comment type="pathway">
    <text evidence="9">Cofactor biosynthesis; coenzyme A biosynthesis; CoA from (R)-pantothenate: step 4/5.</text>
</comment>
<dbReference type="GO" id="GO:0004595">
    <property type="term" value="F:pantetheine-phosphate adenylyltransferase activity"/>
    <property type="evidence" value="ECO:0007669"/>
    <property type="project" value="UniProtKB-UniRule"/>
</dbReference>
<feature type="site" description="Transition state stabilizer" evidence="9">
    <location>
        <position position="17"/>
    </location>
</feature>
<dbReference type="Gene3D" id="3.40.50.620">
    <property type="entry name" value="HUPs"/>
    <property type="match status" value="1"/>
</dbReference>
<dbReference type="GO" id="GO:0005524">
    <property type="term" value="F:ATP binding"/>
    <property type="evidence" value="ECO:0007669"/>
    <property type="project" value="UniProtKB-KW"/>
</dbReference>
<dbReference type="GO" id="GO:0005737">
    <property type="term" value="C:cytoplasm"/>
    <property type="evidence" value="ECO:0007669"/>
    <property type="project" value="UniProtKB-SubCell"/>
</dbReference>
<dbReference type="InterPro" id="IPR001980">
    <property type="entry name" value="PPAT"/>
</dbReference>
<feature type="binding site" evidence="9">
    <location>
        <position position="98"/>
    </location>
    <ligand>
        <name>ATP</name>
        <dbReference type="ChEBI" id="CHEBI:30616"/>
    </ligand>
</feature>
<organism evidence="11 12">
    <name type="scientific">Ancrocorticia populi</name>
    <dbReference type="NCBI Taxonomy" id="2175228"/>
    <lineage>
        <taxon>Bacteria</taxon>
        <taxon>Bacillati</taxon>
        <taxon>Actinomycetota</taxon>
        <taxon>Actinomycetes</taxon>
        <taxon>Actinomycetales</taxon>
        <taxon>Actinomycetaceae</taxon>
        <taxon>Ancrocorticia</taxon>
    </lineage>
</organism>
<evidence type="ECO:0000256" key="5">
    <source>
        <dbReference type="ARBA" id="ARBA00022840"/>
    </source>
</evidence>
<keyword evidence="2 9" id="KW-0808">Transferase</keyword>
<evidence type="ECO:0000256" key="9">
    <source>
        <dbReference type="HAMAP-Rule" id="MF_00151"/>
    </source>
</evidence>
<dbReference type="CDD" id="cd02163">
    <property type="entry name" value="PPAT"/>
    <property type="match status" value="1"/>
</dbReference>
<dbReference type="InterPro" id="IPR014729">
    <property type="entry name" value="Rossmann-like_a/b/a_fold"/>
</dbReference>
<name>A0A2V1K9A8_9ACTO</name>
<evidence type="ECO:0000259" key="10">
    <source>
        <dbReference type="Pfam" id="PF01467"/>
    </source>
</evidence>
<feature type="domain" description="Cytidyltransferase-like" evidence="10">
    <location>
        <begin position="5"/>
        <end position="131"/>
    </location>
</feature>
<accession>A0A2V1K9A8</accession>
<gene>
    <name evidence="9" type="primary">coaD</name>
    <name evidence="11" type="ORF">DD236_04850</name>
</gene>
<comment type="catalytic activity">
    <reaction evidence="8 9">
        <text>(R)-4'-phosphopantetheine + ATP + H(+) = 3'-dephospho-CoA + diphosphate</text>
        <dbReference type="Rhea" id="RHEA:19801"/>
        <dbReference type="ChEBI" id="CHEBI:15378"/>
        <dbReference type="ChEBI" id="CHEBI:30616"/>
        <dbReference type="ChEBI" id="CHEBI:33019"/>
        <dbReference type="ChEBI" id="CHEBI:57328"/>
        <dbReference type="ChEBI" id="CHEBI:61723"/>
        <dbReference type="EC" id="2.7.7.3"/>
    </reaction>
</comment>
<evidence type="ECO:0000313" key="12">
    <source>
        <dbReference type="Proteomes" id="UP000245283"/>
    </source>
</evidence>
<dbReference type="HAMAP" id="MF_00151">
    <property type="entry name" value="PPAT_bact"/>
    <property type="match status" value="1"/>
</dbReference>
<keyword evidence="6 9" id="KW-0460">Magnesium</keyword>
<comment type="caution">
    <text evidence="11">The sequence shown here is derived from an EMBL/GenBank/DDBJ whole genome shotgun (WGS) entry which is preliminary data.</text>
</comment>
<feature type="binding site" evidence="9">
    <location>
        <begin position="88"/>
        <end position="90"/>
    </location>
    <ligand>
        <name>ATP</name>
        <dbReference type="ChEBI" id="CHEBI:30616"/>
    </ligand>
</feature>
<dbReference type="Proteomes" id="UP000245283">
    <property type="component" value="Unassembled WGS sequence"/>
</dbReference>
<evidence type="ECO:0000256" key="4">
    <source>
        <dbReference type="ARBA" id="ARBA00022741"/>
    </source>
</evidence>
<dbReference type="OrthoDB" id="9806661at2"/>
<dbReference type="UniPathway" id="UPA00241">
    <property type="reaction ID" value="UER00355"/>
</dbReference>
<dbReference type="RefSeq" id="WP_109093198.1">
    <property type="nucleotide sequence ID" value="NZ_CAMELQ010000022.1"/>
</dbReference>
<dbReference type="EMBL" id="QETB01000001">
    <property type="protein sequence ID" value="PWF27703.1"/>
    <property type="molecule type" value="Genomic_DNA"/>
</dbReference>
<evidence type="ECO:0000256" key="7">
    <source>
        <dbReference type="ARBA" id="ARBA00022993"/>
    </source>
</evidence>
<evidence type="ECO:0000256" key="8">
    <source>
        <dbReference type="ARBA" id="ARBA00029346"/>
    </source>
</evidence>
<sequence length="158" mass="16862">MSIAVCPGSYDPLTLGHLDVIDRAAAMFDEVIVVVAVNHVKSCLFSENERVELAVRALADRPNVSVQAHSGLIAEFCRQVGASAIVKGLRGAADFDGEQAMALMNRHLTGIETVFVMGNPAMGHIASSMVKDVAHHGGKIDDLVPSHVAEALHKKENR</sequence>
<evidence type="ECO:0000256" key="2">
    <source>
        <dbReference type="ARBA" id="ARBA00022679"/>
    </source>
</evidence>
<dbReference type="NCBIfam" id="TIGR00125">
    <property type="entry name" value="cyt_tran_rel"/>
    <property type="match status" value="1"/>
</dbReference>